<keyword evidence="4" id="KW-1185">Reference proteome</keyword>
<dbReference type="SUPFAM" id="SSF53590">
    <property type="entry name" value="Nucleoside hydrolase"/>
    <property type="match status" value="1"/>
</dbReference>
<dbReference type="InterPro" id="IPR001910">
    <property type="entry name" value="Inosine/uridine_hydrolase_dom"/>
</dbReference>
<gene>
    <name evidence="3" type="ORF">DIATSA_LOCUS968</name>
</gene>
<dbReference type="InterPro" id="IPR036452">
    <property type="entry name" value="Ribo_hydro-like"/>
</dbReference>
<dbReference type="Gene3D" id="3.90.245.10">
    <property type="entry name" value="Ribonucleoside hydrolase-like"/>
    <property type="match status" value="1"/>
</dbReference>
<dbReference type="OrthoDB" id="432381at2759"/>
<reference evidence="3" key="2">
    <citation type="submission" date="2022-10" db="EMBL/GenBank/DDBJ databases">
        <authorList>
            <consortium name="ENA_rothamsted_submissions"/>
            <consortium name="culmorum"/>
            <person name="King R."/>
        </authorList>
    </citation>
    <scope>NUCLEOTIDE SEQUENCE</scope>
</reference>
<dbReference type="PANTHER" id="PTHR46190">
    <property type="entry name" value="SI:CH211-201H21.5-RELATED"/>
    <property type="match status" value="1"/>
</dbReference>
<name>A0A9N9N0K6_9NEOP</name>
<evidence type="ECO:0000256" key="1">
    <source>
        <dbReference type="ARBA" id="ARBA00009176"/>
    </source>
</evidence>
<proteinExistence type="inferred from homology"/>
<feature type="domain" description="Inosine/uridine-preferring nucleoside hydrolase" evidence="2">
    <location>
        <begin position="42"/>
        <end position="337"/>
    </location>
</feature>
<evidence type="ECO:0000313" key="3">
    <source>
        <dbReference type="EMBL" id="CAG9782732.1"/>
    </source>
</evidence>
<dbReference type="PANTHER" id="PTHR46190:SF1">
    <property type="entry name" value="SI:CH211-201H21.5"/>
    <property type="match status" value="1"/>
</dbReference>
<dbReference type="AlphaFoldDB" id="A0A9N9N0K6"/>
<dbReference type="EMBL" id="OU893341">
    <property type="protein sequence ID" value="CAG9782732.1"/>
    <property type="molecule type" value="Genomic_DNA"/>
</dbReference>
<evidence type="ECO:0000313" key="4">
    <source>
        <dbReference type="Proteomes" id="UP001153714"/>
    </source>
</evidence>
<reference evidence="3" key="1">
    <citation type="submission" date="2021-12" db="EMBL/GenBank/DDBJ databases">
        <authorList>
            <person name="King R."/>
        </authorList>
    </citation>
    <scope>NUCLEOTIDE SEQUENCE</scope>
</reference>
<dbReference type="GO" id="GO:0016799">
    <property type="term" value="F:hydrolase activity, hydrolyzing N-glycosyl compounds"/>
    <property type="evidence" value="ECO:0007669"/>
    <property type="project" value="InterPro"/>
</dbReference>
<accession>A0A9N9N0K6</accession>
<dbReference type="Proteomes" id="UP001153714">
    <property type="component" value="Chromosome 10"/>
</dbReference>
<comment type="similarity">
    <text evidence="1">Belongs to the IUNH family.</text>
</comment>
<evidence type="ECO:0000259" key="2">
    <source>
        <dbReference type="Pfam" id="PF01156"/>
    </source>
</evidence>
<protein>
    <recommendedName>
        <fullName evidence="2">Inosine/uridine-preferring nucleoside hydrolase domain-containing protein</fullName>
    </recommendedName>
</protein>
<sequence length="346" mass="38894">MIARDCLFHLRHPLDKDDKSPFRQCDICVRVRAVDPLHKKNLLIDNDAGGDDAMAIFLALLNEKHFDGPHLIALTTANGNTCENNVYVNNQRILKVANRQDVPIYRGSNSSLVVTPDGGAFFGQDGLGDTGEYLTDLVTAKLKTAVQALIDFSVMYKDKGKLTIITLGTLTNVALAIKSDPHFLDRLEHLYVAAGHIHDENNTEAEFNLHMDVEAYHIVAQNANPDKVTFFPFSQVMKHLNISREWREQVFGAIDSDIVRAQNKFERFAIEQSDRWHALDPAAVAVALNPELATEYKYIKQEVGLCGSKRGIISHSFVEKNESMGRLIYSVDEEKYKKFLMDVFSA</sequence>
<dbReference type="Pfam" id="PF01156">
    <property type="entry name" value="IU_nuc_hydro"/>
    <property type="match status" value="1"/>
</dbReference>
<organism evidence="3 4">
    <name type="scientific">Diatraea saccharalis</name>
    <name type="common">sugarcane borer</name>
    <dbReference type="NCBI Taxonomy" id="40085"/>
    <lineage>
        <taxon>Eukaryota</taxon>
        <taxon>Metazoa</taxon>
        <taxon>Ecdysozoa</taxon>
        <taxon>Arthropoda</taxon>
        <taxon>Hexapoda</taxon>
        <taxon>Insecta</taxon>
        <taxon>Pterygota</taxon>
        <taxon>Neoptera</taxon>
        <taxon>Endopterygota</taxon>
        <taxon>Lepidoptera</taxon>
        <taxon>Glossata</taxon>
        <taxon>Ditrysia</taxon>
        <taxon>Pyraloidea</taxon>
        <taxon>Crambidae</taxon>
        <taxon>Crambinae</taxon>
        <taxon>Diatraea</taxon>
    </lineage>
</organism>
<dbReference type="InterPro" id="IPR052775">
    <property type="entry name" value="IUN_hydrolase"/>
</dbReference>